<organism evidence="3 4">
    <name type="scientific">Rhodotorula mucilaginosa</name>
    <name type="common">Yeast</name>
    <name type="synonym">Rhodotorula rubra</name>
    <dbReference type="NCBI Taxonomy" id="5537"/>
    <lineage>
        <taxon>Eukaryota</taxon>
        <taxon>Fungi</taxon>
        <taxon>Dikarya</taxon>
        <taxon>Basidiomycota</taxon>
        <taxon>Pucciniomycotina</taxon>
        <taxon>Microbotryomycetes</taxon>
        <taxon>Sporidiobolales</taxon>
        <taxon>Sporidiobolaceae</taxon>
        <taxon>Rhodotorula</taxon>
    </lineage>
</organism>
<sequence length="266" mass="27800">MTATATTMPLPILVVNPNTTKSMTDGLEVALEPIIASGKLPRPTFFTAPSGIASINDAQDCHASAEAVFPSLVSPASRDSPSLYSRHSAILIACYSVHPLVRQLAAARIPVLGIFEASILASLALCLAPQDRFGIVTTGAVWDEILTRGVADFLGTGGGDSSTSGSRSTESLRSRKFSGVETTGLTAVELHSTPPEEVTRRLKEAVKRLIRRTQSSSSDGGGMVGFDEAIRAGCIEELGPEEGAKISIVDGVKAGYVMLEGMVRAG</sequence>
<dbReference type="Proteomes" id="UP000777482">
    <property type="component" value="Unassembled WGS sequence"/>
</dbReference>
<evidence type="ECO:0000313" key="3">
    <source>
        <dbReference type="EMBL" id="KAG0667158.1"/>
    </source>
</evidence>
<dbReference type="AlphaFoldDB" id="A0A9P6W8Q6"/>
<keyword evidence="4" id="KW-1185">Reference proteome</keyword>
<dbReference type="PANTHER" id="PTHR28047">
    <property type="entry name" value="PROTEIN DCG1"/>
    <property type="match status" value="1"/>
</dbReference>
<dbReference type="Gene3D" id="3.40.50.12500">
    <property type="match status" value="1"/>
</dbReference>
<proteinExistence type="inferred from homology"/>
<dbReference type="Pfam" id="PF01177">
    <property type="entry name" value="Asp_Glu_race"/>
    <property type="match status" value="1"/>
</dbReference>
<protein>
    <recommendedName>
        <fullName evidence="5">DCG1 protein</fullName>
    </recommendedName>
</protein>
<dbReference type="InterPro" id="IPR015942">
    <property type="entry name" value="Asp/Glu/hydantoin_racemase"/>
</dbReference>
<dbReference type="InterPro" id="IPR052186">
    <property type="entry name" value="Hydantoin_racemase-like"/>
</dbReference>
<dbReference type="EMBL" id="PUHQ01000002">
    <property type="protein sequence ID" value="KAG0667158.1"/>
    <property type="molecule type" value="Genomic_DNA"/>
</dbReference>
<reference evidence="3 4" key="1">
    <citation type="submission" date="2020-11" db="EMBL/GenBank/DDBJ databases">
        <title>Kefir isolates.</title>
        <authorList>
            <person name="Marcisauskas S."/>
            <person name="Kim Y."/>
            <person name="Blasche S."/>
        </authorList>
    </citation>
    <scope>NUCLEOTIDE SEQUENCE [LARGE SCALE GENOMIC DNA]</scope>
    <source>
        <strain evidence="3 4">KR</strain>
    </source>
</reference>
<comment type="similarity">
    <text evidence="1">Belongs to the HyuE racemase family.</text>
</comment>
<accession>A0A9P6W8Q6</accession>
<comment type="caution">
    <text evidence="3">The sequence shown here is derived from an EMBL/GenBank/DDBJ whole genome shotgun (WGS) entry which is preliminary data.</text>
</comment>
<evidence type="ECO:0000256" key="1">
    <source>
        <dbReference type="ARBA" id="ARBA00038414"/>
    </source>
</evidence>
<evidence type="ECO:0000256" key="2">
    <source>
        <dbReference type="SAM" id="MobiDB-lite"/>
    </source>
</evidence>
<gene>
    <name evidence="3" type="ORF">C6P46_002570</name>
</gene>
<feature type="region of interest" description="Disordered" evidence="2">
    <location>
        <begin position="157"/>
        <end position="177"/>
    </location>
</feature>
<dbReference type="InterPro" id="IPR053714">
    <property type="entry name" value="Iso_Racemase_Enz_sf"/>
</dbReference>
<evidence type="ECO:0000313" key="4">
    <source>
        <dbReference type="Proteomes" id="UP000777482"/>
    </source>
</evidence>
<evidence type="ECO:0008006" key="5">
    <source>
        <dbReference type="Google" id="ProtNLM"/>
    </source>
</evidence>
<dbReference type="GO" id="GO:0047661">
    <property type="term" value="F:amino-acid racemase activity"/>
    <property type="evidence" value="ECO:0007669"/>
    <property type="project" value="InterPro"/>
</dbReference>
<dbReference type="PANTHER" id="PTHR28047:SF5">
    <property type="entry name" value="PROTEIN DCG1"/>
    <property type="match status" value="1"/>
</dbReference>
<dbReference type="OrthoDB" id="412018at2759"/>
<name>A0A9P6W8Q6_RHOMI</name>
<feature type="compositionally biased region" description="Low complexity" evidence="2">
    <location>
        <begin position="161"/>
        <end position="171"/>
    </location>
</feature>